<dbReference type="SUPFAM" id="SSF53383">
    <property type="entry name" value="PLP-dependent transferases"/>
    <property type="match status" value="1"/>
</dbReference>
<evidence type="ECO:0000256" key="1">
    <source>
        <dbReference type="ARBA" id="ARBA00001933"/>
    </source>
</evidence>
<keyword evidence="5 8" id="KW-0808">Transferase</keyword>
<dbReference type="EMBL" id="QXIS01000033">
    <property type="protein sequence ID" value="RIE05790.1"/>
    <property type="molecule type" value="Genomic_DNA"/>
</dbReference>
<dbReference type="FunFam" id="3.40.640.10:FF:000053">
    <property type="entry name" value="Aminotransferase, class I"/>
    <property type="match status" value="1"/>
</dbReference>
<keyword evidence="6" id="KW-0663">Pyridoxal phosphate</keyword>
<keyword evidence="4 8" id="KW-0032">Aminotransferase</keyword>
<dbReference type="GO" id="GO:1901605">
    <property type="term" value="P:alpha-amino acid metabolic process"/>
    <property type="evidence" value="ECO:0007669"/>
    <property type="project" value="TreeGrafter"/>
</dbReference>
<comment type="similarity">
    <text evidence="2">Belongs to the class-I pyridoxal-phosphate-dependent aminotransferase family.</text>
</comment>
<dbReference type="InterPro" id="IPR004839">
    <property type="entry name" value="Aminotransferase_I/II_large"/>
</dbReference>
<dbReference type="PANTHER" id="PTHR42790">
    <property type="entry name" value="AMINOTRANSFERASE"/>
    <property type="match status" value="1"/>
</dbReference>
<evidence type="ECO:0000256" key="3">
    <source>
        <dbReference type="ARBA" id="ARBA00011738"/>
    </source>
</evidence>
<proteinExistence type="inferred from homology"/>
<comment type="subunit">
    <text evidence="3">Homodimer.</text>
</comment>
<evidence type="ECO:0000256" key="5">
    <source>
        <dbReference type="ARBA" id="ARBA00022679"/>
    </source>
</evidence>
<sequence>MSSQCGGISMSLNAEELFSERALGFRPSEIRELLKLVDSPEIISLAGGMPDDRFFPIDRVIEASTFALREYGKKALQYGSTEGIKKLRVLLMDRMENEGVKGIDLNNVIVSTASQQGLSLVAQVFVNPGDTIVVEEPSYLGAIQAFGSMQAEFCTVPLDKDGMQMDILEDRLKDLQKAHIRPKFVYTVPNFHNPAGVTMTLERRKKLIELAHTYDLLIIEDDPYGEIRFEGESIPSLLALGGKDRVVALRTFSKISFPGLRLGWIVAREDIMSKIIVGKQAADLCSPAMTQYIAYEFVSRGWLDDYVDVVRREYPRKKNAMISALERYFPAGSSWTDPQGGLFVWVKAPESIDTAAIFREAINAKVAYVVGIAFYPHRDDNCHMRLNFSAVDPEHITEGVHRLGDLLKSKI</sequence>
<dbReference type="GO" id="GO:0030170">
    <property type="term" value="F:pyridoxal phosphate binding"/>
    <property type="evidence" value="ECO:0007669"/>
    <property type="project" value="InterPro"/>
</dbReference>
<dbReference type="Gene3D" id="3.90.1150.10">
    <property type="entry name" value="Aspartate Aminotransferase, domain 1"/>
    <property type="match status" value="1"/>
</dbReference>
<evidence type="ECO:0000256" key="2">
    <source>
        <dbReference type="ARBA" id="ARBA00007441"/>
    </source>
</evidence>
<evidence type="ECO:0000313" key="9">
    <source>
        <dbReference type="Proteomes" id="UP000266328"/>
    </source>
</evidence>
<dbReference type="CDD" id="cd00609">
    <property type="entry name" value="AAT_like"/>
    <property type="match status" value="1"/>
</dbReference>
<dbReference type="GO" id="GO:0008483">
    <property type="term" value="F:transaminase activity"/>
    <property type="evidence" value="ECO:0007669"/>
    <property type="project" value="UniProtKB-KW"/>
</dbReference>
<dbReference type="AlphaFoldDB" id="A0A398CUI3"/>
<dbReference type="InterPro" id="IPR015421">
    <property type="entry name" value="PyrdxlP-dep_Trfase_major"/>
</dbReference>
<evidence type="ECO:0000256" key="4">
    <source>
        <dbReference type="ARBA" id="ARBA00022576"/>
    </source>
</evidence>
<dbReference type="Pfam" id="PF00155">
    <property type="entry name" value="Aminotran_1_2"/>
    <property type="match status" value="1"/>
</dbReference>
<dbReference type="InterPro" id="IPR050859">
    <property type="entry name" value="Class-I_PLP-dep_aminotransf"/>
</dbReference>
<dbReference type="Gene3D" id="3.40.640.10">
    <property type="entry name" value="Type I PLP-dependent aspartate aminotransferase-like (Major domain)"/>
    <property type="match status" value="1"/>
</dbReference>
<dbReference type="InterPro" id="IPR015422">
    <property type="entry name" value="PyrdxlP-dep_Trfase_small"/>
</dbReference>
<dbReference type="PANTHER" id="PTHR42790:SF19">
    <property type="entry name" value="KYNURENINE_ALPHA-AMINOADIPATE AMINOTRANSFERASE, MITOCHONDRIAL"/>
    <property type="match status" value="1"/>
</dbReference>
<reference evidence="8 9" key="1">
    <citation type="submission" date="2018-09" db="EMBL/GenBank/DDBJ databases">
        <title>Discovery and Ecogenomic Context for Candidatus Cryosericales, a Global Caldiserica Order Active in Thawing Permafrost.</title>
        <authorList>
            <person name="Martinez M.A."/>
            <person name="Woodcroft B.J."/>
            <person name="Ignacio Espinoza J.C."/>
            <person name="Zayed A."/>
            <person name="Singleton C.M."/>
            <person name="Boyd J."/>
            <person name="Li Y.-F."/>
            <person name="Purvine S."/>
            <person name="Maughan H."/>
            <person name="Hodgkins S.B."/>
            <person name="Anderson D."/>
            <person name="Sederholm M."/>
            <person name="Temperton B."/>
            <person name="Saleska S.R."/>
            <person name="Tyson G.W."/>
            <person name="Rich V.I."/>
        </authorList>
    </citation>
    <scope>NUCLEOTIDE SEQUENCE [LARGE SCALE GENOMIC DNA]</scope>
    <source>
        <strain evidence="8 9">SMC7</strain>
    </source>
</reference>
<evidence type="ECO:0000259" key="7">
    <source>
        <dbReference type="Pfam" id="PF00155"/>
    </source>
</evidence>
<dbReference type="Proteomes" id="UP000266328">
    <property type="component" value="Unassembled WGS sequence"/>
</dbReference>
<feature type="domain" description="Aminotransferase class I/classII large" evidence="7">
    <location>
        <begin position="43"/>
        <end position="403"/>
    </location>
</feature>
<evidence type="ECO:0000313" key="8">
    <source>
        <dbReference type="EMBL" id="RIE05790.1"/>
    </source>
</evidence>
<comment type="caution">
    <text evidence="8">The sequence shown here is derived from an EMBL/GenBank/DDBJ whole genome shotgun (WGS) entry which is preliminary data.</text>
</comment>
<accession>A0A398CUI3</accession>
<protein>
    <submittedName>
        <fullName evidence="8">PLP-dependent aminotransferase family protein</fullName>
    </submittedName>
</protein>
<dbReference type="OrthoDB" id="9802328at2"/>
<keyword evidence="9" id="KW-1185">Reference proteome</keyword>
<evidence type="ECO:0000256" key="6">
    <source>
        <dbReference type="ARBA" id="ARBA00022898"/>
    </source>
</evidence>
<dbReference type="InterPro" id="IPR015424">
    <property type="entry name" value="PyrdxlP-dep_Trfase"/>
</dbReference>
<name>A0A398CUI3_9BACT</name>
<comment type="cofactor">
    <cofactor evidence="1">
        <name>pyridoxal 5'-phosphate</name>
        <dbReference type="ChEBI" id="CHEBI:597326"/>
    </cofactor>
</comment>
<gene>
    <name evidence="8" type="ORF">SMC7_06345</name>
</gene>
<organism evidence="8 9">
    <name type="scientific">Candidatus Cryosericum terrychapinii</name>
    <dbReference type="NCBI Taxonomy" id="2290919"/>
    <lineage>
        <taxon>Bacteria</taxon>
        <taxon>Pseudomonadati</taxon>
        <taxon>Caldisericota/Cryosericota group</taxon>
        <taxon>Candidatus Cryosericota</taxon>
        <taxon>Candidatus Cryosericia</taxon>
        <taxon>Candidatus Cryosericales</taxon>
        <taxon>Candidatus Cryosericaceae</taxon>
        <taxon>Candidatus Cryosericum</taxon>
    </lineage>
</organism>